<reference evidence="2" key="1">
    <citation type="submission" date="2011-10" db="EMBL/GenBank/DDBJ databases">
        <title>The Genome Sequence of Fusarium oxysporum HDV247.</title>
        <authorList>
            <consortium name="The Broad Institute Genome Sequencing Platform"/>
            <person name="Ma L.-J."/>
            <person name="Gale L.R."/>
            <person name="Schwartz D.C."/>
            <person name="Zhou S."/>
            <person name="Corby-Kistler H."/>
            <person name="Young S.K."/>
            <person name="Zeng Q."/>
            <person name="Gargeya S."/>
            <person name="Fitzgerald M."/>
            <person name="Haas B."/>
            <person name="Abouelleil A."/>
            <person name="Alvarado L."/>
            <person name="Arachchi H.M."/>
            <person name="Berlin A."/>
            <person name="Brown A."/>
            <person name="Chapman S.B."/>
            <person name="Chen Z."/>
            <person name="Dunbar C."/>
            <person name="Freedman E."/>
            <person name="Gearin G."/>
            <person name="Goldberg J."/>
            <person name="Griggs A."/>
            <person name="Gujja S."/>
            <person name="Heiman D."/>
            <person name="Howarth C."/>
            <person name="Larson L."/>
            <person name="Lui A."/>
            <person name="MacDonald P.J.P."/>
            <person name="Montmayeur A."/>
            <person name="Murphy C."/>
            <person name="Neiman D."/>
            <person name="Pearson M."/>
            <person name="Priest M."/>
            <person name="Roberts A."/>
            <person name="Saif S."/>
            <person name="Shea T."/>
            <person name="Shenoy N."/>
            <person name="Sisk P."/>
            <person name="Stolte C."/>
            <person name="Sykes S."/>
            <person name="Wortman J."/>
            <person name="Nusbaum C."/>
            <person name="Birren B."/>
        </authorList>
    </citation>
    <scope>NUCLEOTIDE SEQUENCE [LARGE SCALE GENOMIC DNA]</scope>
    <source>
        <strain evidence="2">HDV247</strain>
    </source>
</reference>
<reference evidence="2" key="2">
    <citation type="submission" date="2012-05" db="EMBL/GenBank/DDBJ databases">
        <title>Annotation of the Genome Sequence of Fusarium oxysporum HDV247.</title>
        <authorList>
            <consortium name="The Broad Institute Genomics Platform"/>
            <person name="Ma L.-J."/>
            <person name="Corby-Kistler H."/>
            <person name="Broz K."/>
            <person name="Gale L.R."/>
            <person name="Jonkers W."/>
            <person name="O'Donnell K."/>
            <person name="Ploetz R."/>
            <person name="Steinberg C."/>
            <person name="Schwartz D.C."/>
            <person name="VanEtten H."/>
            <person name="Zhou S."/>
            <person name="Young S.K."/>
            <person name="Zeng Q."/>
            <person name="Gargeya S."/>
            <person name="Fitzgerald M."/>
            <person name="Abouelleil A."/>
            <person name="Alvarado L."/>
            <person name="Chapman S.B."/>
            <person name="Gainer-Dewar J."/>
            <person name="Goldberg J."/>
            <person name="Griggs A."/>
            <person name="Gujja S."/>
            <person name="Hansen M."/>
            <person name="Howarth C."/>
            <person name="Imamovic A."/>
            <person name="Ireland A."/>
            <person name="Larimer J."/>
            <person name="McCowan C."/>
            <person name="Murphy C."/>
            <person name="Pearson M."/>
            <person name="Poon T.W."/>
            <person name="Priest M."/>
            <person name="Roberts A."/>
            <person name="Saif S."/>
            <person name="Shea T."/>
            <person name="Sykes S."/>
            <person name="Wortman J."/>
            <person name="Nusbaum C."/>
            <person name="Birren B."/>
        </authorList>
    </citation>
    <scope>NUCLEOTIDE SEQUENCE</scope>
    <source>
        <strain evidence="2">HDV247</strain>
    </source>
</reference>
<dbReference type="EMBL" id="JH651027">
    <property type="protein sequence ID" value="EXA31021.1"/>
    <property type="molecule type" value="Genomic_DNA"/>
</dbReference>
<dbReference type="Proteomes" id="UP000030751">
    <property type="component" value="Unassembled WGS sequence"/>
</dbReference>
<proteinExistence type="predicted"/>
<gene>
    <name evidence="2" type="ORF">FOVG_17659</name>
</gene>
<dbReference type="HOGENOM" id="CLU_3143108_0_0_1"/>
<protein>
    <submittedName>
        <fullName evidence="2">Uncharacterized protein</fullName>
    </submittedName>
</protein>
<sequence length="49" mass="5311">MDANNAAEYKNESSGGMFGFLKSKERRNNGLKPRERGVLGKKGARAVIG</sequence>
<accession>W9NJV5</accession>
<feature type="compositionally biased region" description="Basic and acidic residues" evidence="1">
    <location>
        <begin position="22"/>
        <end position="38"/>
    </location>
</feature>
<evidence type="ECO:0000313" key="2">
    <source>
        <dbReference type="EMBL" id="EXA31021.1"/>
    </source>
</evidence>
<name>W9NJV5_FUSOX</name>
<evidence type="ECO:0000256" key="1">
    <source>
        <dbReference type="SAM" id="MobiDB-lite"/>
    </source>
</evidence>
<dbReference type="AlphaFoldDB" id="W9NJV5"/>
<organism evidence="2">
    <name type="scientific">Fusarium oxysporum f. sp. pisi HDV247</name>
    <dbReference type="NCBI Taxonomy" id="1080344"/>
    <lineage>
        <taxon>Eukaryota</taxon>
        <taxon>Fungi</taxon>
        <taxon>Dikarya</taxon>
        <taxon>Ascomycota</taxon>
        <taxon>Pezizomycotina</taxon>
        <taxon>Sordariomycetes</taxon>
        <taxon>Hypocreomycetidae</taxon>
        <taxon>Hypocreales</taxon>
        <taxon>Nectriaceae</taxon>
        <taxon>Fusarium</taxon>
        <taxon>Fusarium oxysporum species complex</taxon>
    </lineage>
</organism>
<feature type="region of interest" description="Disordered" evidence="1">
    <location>
        <begin position="1"/>
        <end position="49"/>
    </location>
</feature>